<dbReference type="EMBL" id="JAGTPW010000007">
    <property type="protein sequence ID" value="MBR8644294.1"/>
    <property type="molecule type" value="Genomic_DNA"/>
</dbReference>
<gene>
    <name evidence="2" type="ORF">KEH51_05560</name>
</gene>
<evidence type="ECO:0000256" key="1">
    <source>
        <dbReference type="SAM" id="Phobius"/>
    </source>
</evidence>
<dbReference type="AlphaFoldDB" id="A0A941JA07"/>
<keyword evidence="1" id="KW-0812">Transmembrane</keyword>
<dbReference type="Proteomes" id="UP000680045">
    <property type="component" value="Unassembled WGS sequence"/>
</dbReference>
<proteinExistence type="predicted"/>
<feature type="transmembrane region" description="Helical" evidence="1">
    <location>
        <begin position="12"/>
        <end position="33"/>
    </location>
</feature>
<evidence type="ECO:0000313" key="2">
    <source>
        <dbReference type="EMBL" id="MBR8644294.1"/>
    </source>
</evidence>
<comment type="caution">
    <text evidence="2">The sequence shown here is derived from an EMBL/GenBank/DDBJ whole genome shotgun (WGS) entry which is preliminary data.</text>
</comment>
<sequence>MGIVITVLAAAGYWYPPLAIITVVLAILCREFLHHSQRQWIKSFLFIFRKVSWVSRS</sequence>
<reference evidence="2" key="1">
    <citation type="submission" date="2021-04" db="EMBL/GenBank/DDBJ databases">
        <title>Whole genome sequencing of Enterococci isolates from hospitalized patients.</title>
        <authorList>
            <person name="Ogoti B.M."/>
            <person name="Onyambu F.G."/>
        </authorList>
    </citation>
    <scope>NUCLEOTIDE SEQUENCE</scope>
    <source>
        <strain evidence="2">242</strain>
    </source>
</reference>
<evidence type="ECO:0000313" key="3">
    <source>
        <dbReference type="Proteomes" id="UP000680045"/>
    </source>
</evidence>
<organism evidence="2 3">
    <name type="scientific">Peribacillus frigoritolerans</name>
    <dbReference type="NCBI Taxonomy" id="450367"/>
    <lineage>
        <taxon>Bacteria</taxon>
        <taxon>Bacillati</taxon>
        <taxon>Bacillota</taxon>
        <taxon>Bacilli</taxon>
        <taxon>Bacillales</taxon>
        <taxon>Bacillaceae</taxon>
        <taxon>Peribacillus</taxon>
    </lineage>
</organism>
<protein>
    <submittedName>
        <fullName evidence="2">Uncharacterized protein</fullName>
    </submittedName>
</protein>
<accession>A0A941JA07</accession>
<keyword evidence="1" id="KW-1133">Transmembrane helix</keyword>
<name>A0A941JA07_9BACI</name>
<keyword evidence="1" id="KW-0472">Membrane</keyword>